<accession>A0A9P9GYI0</accession>
<proteinExistence type="predicted"/>
<organism evidence="1 2">
    <name type="scientific">Fusarium redolens</name>
    <dbReference type="NCBI Taxonomy" id="48865"/>
    <lineage>
        <taxon>Eukaryota</taxon>
        <taxon>Fungi</taxon>
        <taxon>Dikarya</taxon>
        <taxon>Ascomycota</taxon>
        <taxon>Pezizomycotina</taxon>
        <taxon>Sordariomycetes</taxon>
        <taxon>Hypocreomycetidae</taxon>
        <taxon>Hypocreales</taxon>
        <taxon>Nectriaceae</taxon>
        <taxon>Fusarium</taxon>
        <taxon>Fusarium redolens species complex</taxon>
    </lineage>
</organism>
<reference evidence="1" key="1">
    <citation type="journal article" date="2021" name="Nat. Commun.">
        <title>Genetic determinants of endophytism in the Arabidopsis root mycobiome.</title>
        <authorList>
            <person name="Mesny F."/>
            <person name="Miyauchi S."/>
            <person name="Thiergart T."/>
            <person name="Pickel B."/>
            <person name="Atanasova L."/>
            <person name="Karlsson M."/>
            <person name="Huettel B."/>
            <person name="Barry K.W."/>
            <person name="Haridas S."/>
            <person name="Chen C."/>
            <person name="Bauer D."/>
            <person name="Andreopoulos W."/>
            <person name="Pangilinan J."/>
            <person name="LaButti K."/>
            <person name="Riley R."/>
            <person name="Lipzen A."/>
            <person name="Clum A."/>
            <person name="Drula E."/>
            <person name="Henrissat B."/>
            <person name="Kohler A."/>
            <person name="Grigoriev I.V."/>
            <person name="Martin F.M."/>
            <person name="Hacquard S."/>
        </authorList>
    </citation>
    <scope>NUCLEOTIDE SEQUENCE</scope>
    <source>
        <strain evidence="1">MPI-CAGE-AT-0023</strain>
    </source>
</reference>
<comment type="caution">
    <text evidence="1">The sequence shown here is derived from an EMBL/GenBank/DDBJ whole genome shotgun (WGS) entry which is preliminary data.</text>
</comment>
<dbReference type="AlphaFoldDB" id="A0A9P9GYI0"/>
<dbReference type="Proteomes" id="UP000720189">
    <property type="component" value="Unassembled WGS sequence"/>
</dbReference>
<dbReference type="GeneID" id="70220254"/>
<dbReference type="RefSeq" id="XP_046048129.1">
    <property type="nucleotide sequence ID" value="XM_046190300.1"/>
</dbReference>
<evidence type="ECO:0000313" key="2">
    <source>
        <dbReference type="Proteomes" id="UP000720189"/>
    </source>
</evidence>
<gene>
    <name evidence="1" type="ORF">BKA55DRAFT_540803</name>
</gene>
<protein>
    <submittedName>
        <fullName evidence="1">Uncharacterized protein</fullName>
    </submittedName>
</protein>
<dbReference type="EMBL" id="JAGMUX010000010">
    <property type="protein sequence ID" value="KAH7247546.1"/>
    <property type="molecule type" value="Genomic_DNA"/>
</dbReference>
<name>A0A9P9GYI0_FUSRE</name>
<evidence type="ECO:0000313" key="1">
    <source>
        <dbReference type="EMBL" id="KAH7247546.1"/>
    </source>
</evidence>
<keyword evidence="2" id="KW-1185">Reference proteome</keyword>
<sequence length="123" mass="13096">MYALSLAAVTIPLPPNLLFLDHLATSNLAQPAYAPVGTAIVMARDKPSEHEPESDPYCEIHDCDFGSGLDKQVGNGAVPNTLARANPVAVNGDSKVWVEGGISSESFQINILKPCHHKPPEPL</sequence>